<evidence type="ECO:0000256" key="1">
    <source>
        <dbReference type="SAM" id="SignalP"/>
    </source>
</evidence>
<dbReference type="KEGG" id="euz:DVS28_a0753"/>
<keyword evidence="1" id="KW-0732">Signal</keyword>
<keyword evidence="3" id="KW-1185">Reference proteome</keyword>
<dbReference type="Proteomes" id="UP000264006">
    <property type="component" value="Chromosome"/>
</dbReference>
<gene>
    <name evidence="2" type="ORF">DVS28_a0753</name>
</gene>
<dbReference type="AlphaFoldDB" id="A0A346XTA7"/>
<evidence type="ECO:0000313" key="3">
    <source>
        <dbReference type="Proteomes" id="UP000264006"/>
    </source>
</evidence>
<evidence type="ECO:0000313" key="2">
    <source>
        <dbReference type="EMBL" id="AXV05454.1"/>
    </source>
</evidence>
<protein>
    <recommendedName>
        <fullName evidence="4">PilJ/NarX-like methyl-accepting chemotaxis transducer</fullName>
    </recommendedName>
</protein>
<dbReference type="OrthoDB" id="9825400at2"/>
<sequence length="283" mass="30290">MLAAALVLLLAGCLPEVPAPVVVQTMAPGSDEILQAREALGEDVVAVARLVVGTPAQLEELRFDVQRGAPQQAMQDILRQHADALLADADALLADAMGLQVDAGELPADADADAVGRVAQAASLAGELAELGRMAAEETLRDVDGLTPVIAFDIALDDLVEAWNVRGSRSQQVERFEQLVAEADELVRAARRLDVGDCTLLRTNRIRWAELLAARTAELRDAALERAGTRFDELRERFSRAPHGEDRAVADSETSACWARGSRAADLARSAAELVDEIESQLS</sequence>
<feature type="signal peptide" evidence="1">
    <location>
        <begin position="1"/>
        <end position="19"/>
    </location>
</feature>
<proteinExistence type="predicted"/>
<evidence type="ECO:0008006" key="4">
    <source>
        <dbReference type="Google" id="ProtNLM"/>
    </source>
</evidence>
<accession>A0A346XTA7</accession>
<feature type="chain" id="PRO_5039627884" description="PilJ/NarX-like methyl-accepting chemotaxis transducer" evidence="1">
    <location>
        <begin position="20"/>
        <end position="283"/>
    </location>
</feature>
<dbReference type="EMBL" id="CP031165">
    <property type="protein sequence ID" value="AXV05454.1"/>
    <property type="molecule type" value="Genomic_DNA"/>
</dbReference>
<name>A0A346XTA7_9ACTN</name>
<organism evidence="2 3">
    <name type="scientific">Euzebya pacifica</name>
    <dbReference type="NCBI Taxonomy" id="1608957"/>
    <lineage>
        <taxon>Bacteria</taxon>
        <taxon>Bacillati</taxon>
        <taxon>Actinomycetota</taxon>
        <taxon>Nitriliruptoria</taxon>
        <taxon>Euzebyales</taxon>
    </lineage>
</organism>
<reference evidence="2 3" key="1">
    <citation type="submission" date="2018-09" db="EMBL/GenBank/DDBJ databases">
        <title>Complete genome sequence of Euzebya sp. DY32-46 isolated from seawater of Pacific Ocean.</title>
        <authorList>
            <person name="Xu L."/>
            <person name="Wu Y.-H."/>
            <person name="Xu X.-W."/>
        </authorList>
    </citation>
    <scope>NUCLEOTIDE SEQUENCE [LARGE SCALE GENOMIC DNA]</scope>
    <source>
        <strain evidence="2 3">DY32-46</strain>
    </source>
</reference>